<dbReference type="HOGENOM" id="CLU_140176_9_1_11"/>
<accession>D5UMI5</accession>
<dbReference type="Proteomes" id="UP000001213">
    <property type="component" value="Chromosome"/>
</dbReference>
<evidence type="ECO:0000313" key="2">
    <source>
        <dbReference type="Proteomes" id="UP000001213"/>
    </source>
</evidence>
<reference evidence="2" key="1">
    <citation type="submission" date="2010-03" db="EMBL/GenBank/DDBJ databases">
        <title>The complete chromosome of Tsukamurella paurometabola DSM 20162.</title>
        <authorList>
            <consortium name="US DOE Joint Genome Institute (JGI-PGF)"/>
            <person name="Lucas S."/>
            <person name="Copeland A."/>
            <person name="Lapidus A."/>
            <person name="Glavina del Rio T."/>
            <person name="Dalin E."/>
            <person name="Tice H."/>
            <person name="Bruce D."/>
            <person name="Goodwin L."/>
            <person name="Pitluck S."/>
            <person name="Kyrpides N."/>
            <person name="Mavromatis K."/>
            <person name="Ivanova N."/>
            <person name="Mikhailova N."/>
            <person name="Munk A.C."/>
            <person name="Brettin T."/>
            <person name="Detter J.C."/>
            <person name="Tapia R."/>
            <person name="Han C."/>
            <person name="Larimer F."/>
            <person name="Land M."/>
            <person name="Hauser L."/>
            <person name="Markowitz V."/>
            <person name="Cheng J.-F."/>
            <person name="Hugenholtz P."/>
            <person name="Woyke T."/>
            <person name="Wu D."/>
            <person name="Jando M."/>
            <person name="Brambilla E."/>
            <person name="Klenk H.-P."/>
            <person name="Eisen J.A."/>
        </authorList>
    </citation>
    <scope>NUCLEOTIDE SEQUENCE [LARGE SCALE GENOMIC DNA]</scope>
    <source>
        <strain evidence="2">ATCC 8368 / DSM 20162 / CCUG 35730 / CIP 100753 / JCM 10117 / KCTC 9821 / NBRC 16120 / NCIMB 702349 / NCTC 13040</strain>
    </source>
</reference>
<evidence type="ECO:0000313" key="1">
    <source>
        <dbReference type="EMBL" id="ADG80459.1"/>
    </source>
</evidence>
<dbReference type="InterPro" id="IPR009061">
    <property type="entry name" value="DNA-bd_dom_put_sf"/>
</dbReference>
<keyword evidence="2" id="KW-1185">Reference proteome</keyword>
<evidence type="ECO:0008006" key="3">
    <source>
        <dbReference type="Google" id="ProtNLM"/>
    </source>
</evidence>
<sequence>MTYDNDDIVTTTQLVAARPFLNANTLRWYRANGTGPHSFKVGKHVYYRLGDVDRWLSEQETATGRGGAA</sequence>
<name>D5UMI5_TSUPD</name>
<reference evidence="1 2" key="2">
    <citation type="journal article" date="2011" name="Stand. Genomic Sci.">
        <title>Complete genome sequence of Tsukamurella paurometabola type strain (no. 33).</title>
        <authorList>
            <person name="Munk A.C."/>
            <person name="Lapidus A."/>
            <person name="Lucas S."/>
            <person name="Nolan M."/>
            <person name="Tice H."/>
            <person name="Cheng J.F."/>
            <person name="Del Rio T.G."/>
            <person name="Goodwin L."/>
            <person name="Pitluck S."/>
            <person name="Liolios K."/>
            <person name="Huntemann M."/>
            <person name="Ivanova N."/>
            <person name="Mavromatis K."/>
            <person name="Mikhailova N."/>
            <person name="Pati A."/>
            <person name="Chen A."/>
            <person name="Palaniappan K."/>
            <person name="Tapia R."/>
            <person name="Han C."/>
            <person name="Land M."/>
            <person name="Hauser L."/>
            <person name="Chang Y.J."/>
            <person name="Jeffries C.D."/>
            <person name="Brettin T."/>
            <person name="Yasawong M."/>
            <person name="Brambilla E.M."/>
            <person name="Rohde M."/>
            <person name="Sikorski J."/>
            <person name="Goker M."/>
            <person name="Detter J.C."/>
            <person name="Woyke T."/>
            <person name="Bristow J."/>
            <person name="Eisen J.A."/>
            <person name="Markowitz V."/>
            <person name="Hugenholtz P."/>
            <person name="Kyrpides N.C."/>
            <person name="Klenk H.P."/>
        </authorList>
    </citation>
    <scope>NUCLEOTIDE SEQUENCE [LARGE SCALE GENOMIC DNA]</scope>
    <source>
        <strain evidence="2">ATCC 8368 / DSM 20162 / CCUG 35730 / CIP 100753 / JCM 10117 / KCTC 9821 / NBRC 16120 / NCIMB 702349 / NCTC 13040</strain>
    </source>
</reference>
<dbReference type="EMBL" id="CP001966">
    <property type="protein sequence ID" value="ADG80459.1"/>
    <property type="molecule type" value="Genomic_DNA"/>
</dbReference>
<dbReference type="STRING" id="521096.Tpau_3886"/>
<gene>
    <name evidence="1" type="ordered locus">Tpau_3886</name>
</gene>
<dbReference type="eggNOG" id="COG3311">
    <property type="taxonomic scope" value="Bacteria"/>
</dbReference>
<dbReference type="KEGG" id="tpr:Tpau_3886"/>
<dbReference type="AlphaFoldDB" id="D5UMI5"/>
<organism evidence="1 2">
    <name type="scientific">Tsukamurella paurometabola (strain ATCC 8368 / DSM 20162 / CCUG 35730 / CIP 100753 / JCM 10117 / KCTC 9821 / NBRC 16120 / NCIMB 702349 / NCTC 13040)</name>
    <name type="common">Corynebacterium paurometabolum</name>
    <dbReference type="NCBI Taxonomy" id="521096"/>
    <lineage>
        <taxon>Bacteria</taxon>
        <taxon>Bacillati</taxon>
        <taxon>Actinomycetota</taxon>
        <taxon>Actinomycetes</taxon>
        <taxon>Mycobacteriales</taxon>
        <taxon>Tsukamurellaceae</taxon>
        <taxon>Tsukamurella</taxon>
    </lineage>
</organism>
<protein>
    <recommendedName>
        <fullName evidence="3">Helix-turn-helix domain-containing protein</fullName>
    </recommendedName>
</protein>
<proteinExistence type="predicted"/>
<dbReference type="SUPFAM" id="SSF46955">
    <property type="entry name" value="Putative DNA-binding domain"/>
    <property type="match status" value="1"/>
</dbReference>
<dbReference type="RefSeq" id="WP_013128455.1">
    <property type="nucleotide sequence ID" value="NC_014158.1"/>
</dbReference>